<sequence length="245" mass="27444">MNNIYRNIFFSFILVISSFQITIAQKNLLDPPRIAVGIKAGAYSSAVGFTTEPISQSPVLAPTFGMMFKYNAEKFFGLQVEVNHITAGWGEFNQEDFTETVYTRKLNYISMPVLTNIYLGKKNFQFVILVGPQFDYNIGESKEVITTLDHQRYDYYEREANPFVVSIAGGAGINLLTKIGHFQVEGRFSASMTDVLKAKSRSDTNRTVSTVGGLTFSYILPISGWKPKPAANDGVKNKSDWEVRD</sequence>
<organism evidence="2 3">
    <name type="scientific">Flammeovirga pacifica</name>
    <dbReference type="NCBI Taxonomy" id="915059"/>
    <lineage>
        <taxon>Bacteria</taxon>
        <taxon>Pseudomonadati</taxon>
        <taxon>Bacteroidota</taxon>
        <taxon>Cytophagia</taxon>
        <taxon>Cytophagales</taxon>
        <taxon>Flammeovirgaceae</taxon>
        <taxon>Flammeovirga</taxon>
    </lineage>
</organism>
<proteinExistence type="predicted"/>
<evidence type="ECO:0000313" key="2">
    <source>
        <dbReference type="EMBL" id="OHX66537.1"/>
    </source>
</evidence>
<protein>
    <recommendedName>
        <fullName evidence="1">Outer membrane protein beta-barrel domain-containing protein</fullName>
    </recommendedName>
</protein>
<feature type="domain" description="Outer membrane protein beta-barrel" evidence="1">
    <location>
        <begin position="32"/>
        <end position="196"/>
    </location>
</feature>
<dbReference type="EMBL" id="JRYR02000001">
    <property type="protein sequence ID" value="OHX66537.1"/>
    <property type="molecule type" value="Genomic_DNA"/>
</dbReference>
<keyword evidence="3" id="KW-1185">Reference proteome</keyword>
<accession>A0A1S1YZX7</accession>
<reference evidence="2 3" key="1">
    <citation type="journal article" date="2012" name="Int. J. Syst. Evol. Microbiol.">
        <title>Flammeovirga pacifica sp. nov., isolated from deep-sea sediment.</title>
        <authorList>
            <person name="Xu H."/>
            <person name="Fu Y."/>
            <person name="Yang N."/>
            <person name="Ding Z."/>
            <person name="Lai Q."/>
            <person name="Zeng R."/>
        </authorList>
    </citation>
    <scope>NUCLEOTIDE SEQUENCE [LARGE SCALE GENOMIC DNA]</scope>
    <source>
        <strain evidence="3">DSM 24597 / LMG 26175 / WPAGA1</strain>
    </source>
</reference>
<name>A0A1S1YZX7_FLAPC</name>
<dbReference type="Pfam" id="PF13568">
    <property type="entry name" value="OMP_b-brl_2"/>
    <property type="match status" value="1"/>
</dbReference>
<dbReference type="OrthoDB" id="977141at2"/>
<evidence type="ECO:0000313" key="3">
    <source>
        <dbReference type="Proteomes" id="UP000179797"/>
    </source>
</evidence>
<dbReference type="STRING" id="915059.NH26_09295"/>
<dbReference type="InterPro" id="IPR025665">
    <property type="entry name" value="Beta-barrel_OMP_2"/>
</dbReference>
<comment type="caution">
    <text evidence="2">The sequence shown here is derived from an EMBL/GenBank/DDBJ whole genome shotgun (WGS) entry which is preliminary data.</text>
</comment>
<dbReference type="RefSeq" id="WP_052431920.1">
    <property type="nucleotide sequence ID" value="NZ_JRYR02000001.1"/>
</dbReference>
<dbReference type="Proteomes" id="UP000179797">
    <property type="component" value="Unassembled WGS sequence"/>
</dbReference>
<dbReference type="AlphaFoldDB" id="A0A1S1YZX7"/>
<evidence type="ECO:0000259" key="1">
    <source>
        <dbReference type="Pfam" id="PF13568"/>
    </source>
</evidence>
<gene>
    <name evidence="2" type="ORF">NH26_09295</name>
</gene>